<reference evidence="2" key="1">
    <citation type="submission" date="2020-08" db="EMBL/GenBank/DDBJ databases">
        <title>Multicomponent nature underlies the extraordinary mechanical properties of spider dragline silk.</title>
        <authorList>
            <person name="Kono N."/>
            <person name="Nakamura H."/>
            <person name="Mori M."/>
            <person name="Yoshida Y."/>
            <person name="Ohtoshi R."/>
            <person name="Malay A.D."/>
            <person name="Moran D.A.P."/>
            <person name="Tomita M."/>
            <person name="Numata K."/>
            <person name="Arakawa K."/>
        </authorList>
    </citation>
    <scope>NUCLEOTIDE SEQUENCE</scope>
</reference>
<evidence type="ECO:0000313" key="3">
    <source>
        <dbReference type="Proteomes" id="UP000886998"/>
    </source>
</evidence>
<sequence>MSFLGIIRLDSAPDMGQASIGLNKSKYICNLPRRSVQPNPLQCVCTCIKIYNVYQFSHNSIHHHDSDTTHQKTTQDISNSSTHIPHTPQIVVSHLHKRESPSKITPPLLESAPLQFNRLSRTWC</sequence>
<dbReference type="Proteomes" id="UP000886998">
    <property type="component" value="Unassembled WGS sequence"/>
</dbReference>
<protein>
    <submittedName>
        <fullName evidence="2">Uncharacterized protein</fullName>
    </submittedName>
</protein>
<evidence type="ECO:0000256" key="1">
    <source>
        <dbReference type="SAM" id="MobiDB-lite"/>
    </source>
</evidence>
<evidence type="ECO:0000313" key="2">
    <source>
        <dbReference type="EMBL" id="GFY41664.1"/>
    </source>
</evidence>
<comment type="caution">
    <text evidence="2">The sequence shown here is derived from an EMBL/GenBank/DDBJ whole genome shotgun (WGS) entry which is preliminary data.</text>
</comment>
<dbReference type="EMBL" id="BMAV01002617">
    <property type="protein sequence ID" value="GFY41664.1"/>
    <property type="molecule type" value="Genomic_DNA"/>
</dbReference>
<accession>A0A8X6WUP2</accession>
<proteinExistence type="predicted"/>
<name>A0A8X6WUP2_9ARAC</name>
<dbReference type="AlphaFoldDB" id="A0A8X6WUP2"/>
<feature type="region of interest" description="Disordered" evidence="1">
    <location>
        <begin position="63"/>
        <end position="84"/>
    </location>
</feature>
<keyword evidence="3" id="KW-1185">Reference proteome</keyword>
<organism evidence="2 3">
    <name type="scientific">Trichonephila inaurata madagascariensis</name>
    <dbReference type="NCBI Taxonomy" id="2747483"/>
    <lineage>
        <taxon>Eukaryota</taxon>
        <taxon>Metazoa</taxon>
        <taxon>Ecdysozoa</taxon>
        <taxon>Arthropoda</taxon>
        <taxon>Chelicerata</taxon>
        <taxon>Arachnida</taxon>
        <taxon>Araneae</taxon>
        <taxon>Araneomorphae</taxon>
        <taxon>Entelegynae</taxon>
        <taxon>Araneoidea</taxon>
        <taxon>Nephilidae</taxon>
        <taxon>Trichonephila</taxon>
        <taxon>Trichonephila inaurata</taxon>
    </lineage>
</organism>
<feature type="compositionally biased region" description="Polar residues" evidence="1">
    <location>
        <begin position="71"/>
        <end position="84"/>
    </location>
</feature>
<gene>
    <name evidence="2" type="ORF">TNIN_415011</name>
</gene>